<dbReference type="SMART" id="SM00823">
    <property type="entry name" value="PKS_PP"/>
    <property type="match status" value="3"/>
</dbReference>
<dbReference type="InterPro" id="IPR050091">
    <property type="entry name" value="PKS_NRPS_Biosynth_Enz"/>
</dbReference>
<comment type="caution">
    <text evidence="12">The sequence shown here is derived from an EMBL/GenBank/DDBJ whole genome shotgun (WGS) entry which is preliminary data.</text>
</comment>
<dbReference type="GO" id="GO:0004315">
    <property type="term" value="F:3-oxoacyl-[acyl-carrier-protein] synthase activity"/>
    <property type="evidence" value="ECO:0007669"/>
    <property type="project" value="InterPro"/>
</dbReference>
<dbReference type="Pfam" id="PF02801">
    <property type="entry name" value="Ketoacyl-synt_C"/>
    <property type="match status" value="1"/>
</dbReference>
<dbReference type="SUPFAM" id="SSF52777">
    <property type="entry name" value="CoA-dependent acyltransferases"/>
    <property type="match status" value="4"/>
</dbReference>
<dbReference type="Gene3D" id="1.10.1200.10">
    <property type="entry name" value="ACP-like"/>
    <property type="match status" value="3"/>
</dbReference>
<dbReference type="SMART" id="SM00825">
    <property type="entry name" value="PKS_KS"/>
    <property type="match status" value="1"/>
</dbReference>
<dbReference type="SUPFAM" id="SSF47336">
    <property type="entry name" value="ACP-like"/>
    <property type="match status" value="3"/>
</dbReference>
<dbReference type="Gene3D" id="3.40.47.10">
    <property type="match status" value="1"/>
</dbReference>
<dbReference type="FunFam" id="3.40.366.10:FF:000002">
    <property type="entry name" value="Probable polyketide synthase 2"/>
    <property type="match status" value="1"/>
</dbReference>
<feature type="region of interest" description="Disordered" evidence="9">
    <location>
        <begin position="3163"/>
        <end position="3207"/>
    </location>
</feature>
<dbReference type="InterPro" id="IPR036736">
    <property type="entry name" value="ACP-like_sf"/>
</dbReference>
<dbReference type="PROSITE" id="PS00455">
    <property type="entry name" value="AMP_BINDING"/>
    <property type="match status" value="1"/>
</dbReference>
<feature type="domain" description="Carrier" evidence="10">
    <location>
        <begin position="2634"/>
        <end position="2709"/>
    </location>
</feature>
<sequence length="3207" mass="342013">MSPLRDSGAASFAELASWMTDRIARRTGIPAADIRPDDRFAELGLSSRAAVGLLGELQDRLGRDLSPALLWEYPSIEDLCRHLVPQPPQPRAAVGAHRQQESPRSSIPDEQPPQGIAVIGLGCRFPGADGPDEFWRLLSSGTDAVTDARPDPPAGLASLGRQGHLSGVDRFDAEFFGINPHEARRMDPQQRILLEVAWQALEDAGIAPGSLKGTPAGVFVGISNADYGRLTPAGPTAANTYSGTGQALSIAANRISYALDLRGPSIAVDTACSSSLVAVDQACRALRDGEAELALAGGVNLVLDGFATEIFSQAGMLAADGRCKTFDSSADGYVRAEGCGVVVLKQLAAAHRDGDRVLAVIRGTAVNQDGRSNGLTAPNGLAQQDVVATALDRAGVHPSEVGYVEAHGTGTPLGDPIELRALSAALGEDRTDDSRCLVGSVKTNIGHAESAAGIAGLIKAVLVLRHGVVPPHLHLHRLNPRIELPAWMSVPTAAVPWPAGDRRRVVGVSSFGFGGTNAHVVISDPPPAPSERPGAAAPPRPVQILTLSARTQSALRRLARSHADALAGQTGTGKTADICHTANTGRDLHAWRAALVADSVTALRESAEALSAGGTHPGVITGNGDPTTGGIAFLFTGQGSQYAGMSRGLHSAEPVFRDALEECAAHTDPLLERPLLEVLFAEEDATQLLDRTEYAQPALFAVEYALARLWRSWGVEPAALLGHSVGELVAACVAGVMDPADGIRLTAARGRLMQRLPEGGGMLAVLAGEDEVLHAIGDAPLDIAAVNSRTGTVVSGHHTALRALADRLEQHGVLSRPLRTSHAFHSRLMEPAAAELAQEAAGIAYREPAIPLVSDLDGEMFTGTRLPDARYWERHVRQPIRFADALRTLTGLGCHTFVEIGPGRTLTGLVRAESPGSTAVSSLNRDTGDQTHILTGLAQLHVAGVRVDWTSFEKGLHVRKTALPTYPFEGDRYWHPTATAEQPAPAAAPAAVPATRPAGTEAVVSELLLDLLGLEPGELSLDRPFVELGADSIMLIHALQKIRSTYQVDIPVSRFFESLDTVRKLVAHIEEHAPPQALAAALPENPAVPPAAHSPLLVEPQISSGAEGAGPAERSLAQLLDVHNNVMTQAMALLRGDGPATAGPAEPAAPAPAEPPDTRTVRSDDTYVAFHTGPPTTSSRLGPAQQDFLRAAVTRHEQRTARSREHARRERGVHADIRHVLNVPDSLRGTRYPLTVVGSSGSRLRDADGNEYIDLTMGFGVNFFGHGESFVNEAVSAQLAEGIQLGPQSPLAAELAELICEMTGAERAVFCNTGSEAVMTAVRLARAATGRSRIALFAGSYHGSSDPILVRSAVSGPLGEATPLAPGITEGIGRDTLVLPYGSPAALRVLREHAHELAGVLVEPVQSRKPDLLPRDFLHDLRDLLTEMDVPLIVDEVITGFRMHPGGAQALLGVRGDIATYGKVVGGGLPIGVVAGSRRYIDAVDGGAWQFDDSTDAQSTRTFFSGTFCKHPLSLAAGLAVLKRMREAGPGLQSGLNARTADLTSRLEAAAARHGAPMRVMTFGSLFRFHFTTEAPLGSELVELFYLLLGEQGIYLWEGRNCFLSTAHTDADCDAIEAAVDAVLTAMAETGFFTGLPGVPEGADTETATAPRPLPTATGDRQLSDVQREIWFLDQLGAEYSLAYTEMIAVDFTGDLNHDALSRALTALMDRHESLRSVLLPDGSGRRILPADRFPLHHADLTEGDGDSPEERAEAWTADAAATPFELFQGPLVRMTLLRLGPSRHRLVLGAHHAVVDGWSFSVLLPDLAELYRSQLTGTAPSLPPAVPYNDHVAALAGDTASRDADDAYWRRRLADGIPTVELPTDRPRGPRATHRGASLSFSLDRDTHTRLRKAAAARSVTPFTLMLGAFAGLLHRITGQDDLVVGVPVALRTHPGGERVVGNCANVVPIRSGTTPDRTIADFVDGTRRSLLEGQDHVRFRASSLARDNDAGRGQLLRVLFNLDQELAAPAFPDLTATVVVPDRRYVKCDLFADIRASRTGLHITFEYNSELYDETTVRGFATAYRSVLDAFTDDPAARLSAIPLASPAEQESLSRLGRGAELPGSDLSVVDLFERQAAQTPQAEALVDGDTRIRYGELNRAANRLAHHLLSQGVGPEVRVGLAVERSARLVTAVLAVLKAGGAYVPVDVAGPPERSRRILADAGITVLITDGDPDRTEGTGSGTTVVDLVRDRAEVEERPDHDPAVDILPDNLCYVLFTSGSTGRPKGVMVTHRGLANAYAGWDTAYRLRADGIRSHLQMANVTFDVFAGDLVRALLSGGRLVLCPKETLLRPDKLLELLERESVECAEFVPVVVRGLLAHVEDQGRDLSFMRRIVLGSDTVTSEELDVLARVAGPGSVVVNSYGLTEATIDSTYVSHLPGDEKQWSGSVIGAPFGNVAVHILDSGLRPVPPGVVGTLYVAGDGVARGYLSAPGLTAELYVPDPWADVPGARMFDTGDLARFRWDNDRAVVEFIGRQDGQVKIRGNRVETGEVEAAVTGLPGVRAAAVAVDRSGGEPRLVAGLVLEPGIPGDPETGPESWYHRLRSTLPIPMIPDLFLALPALPVTANGKIDRTALLRTPGEEIVLSGEAEAPRTPLEAELAEIWSEALGAGPRSVHDEFFAVGGNSLTVIHMLSQVNSRYGTDVAIGDFFGRPTLAALAKSIEKQQPGTIAPPHDQAPPAPEGGAHATVRADGTVLLSSAQSRFWFLEQLWSGTPLYTVSSAAHISGPLDTDALTWSIGRLVARHEVLRSHYPVTAEGPRLRVQEELEVPVPVVDLTGLTEAECAAEAERLTADHAYRPFDLDQGPVLRVSVLRIAPARFRMLFTIHHIAADFWSVRILLHELMELYAARTEGRPEALPPLMTRFADAAIRLDTWLESGTAQAQLAYWKDRLDGIPARRSLTPDRLPEEHWSAEAGVATIRLGEELGERIAALAARRGATTHMVLVTALKAVLAVSGAGDDVVVGTPAAQRLDSGLQGLVGPFINTLALRTDLGGDPTLAEAFERVGSVCRAAYNHQDVPFDKVVEAVGAGRGRGNHPLFTVMFQYLPDNLEQARTGDVEITFDEVKTQFVEFDLLFEAAGTPRGIEAVIRYKAVLYDSATIDTLLRRWQAVLVEMTESPDLPLSRSSRTRTAAELPAVAPATRNPVLGAPEAARDPKGNQHVR</sequence>
<dbReference type="InterPro" id="IPR049704">
    <property type="entry name" value="Aminotrans_3_PPA_site"/>
</dbReference>
<dbReference type="PROSITE" id="PS00600">
    <property type="entry name" value="AA_TRANSFER_CLASS_3"/>
    <property type="match status" value="1"/>
</dbReference>
<dbReference type="PROSITE" id="PS50075">
    <property type="entry name" value="CARRIER"/>
    <property type="match status" value="3"/>
</dbReference>
<dbReference type="Gene3D" id="3.90.1150.10">
    <property type="entry name" value="Aspartate Aminotransferase, domain 1"/>
    <property type="match status" value="1"/>
</dbReference>
<dbReference type="RefSeq" id="WP_148901897.1">
    <property type="nucleotide sequence ID" value="NZ_VSZQ01000029.1"/>
</dbReference>
<dbReference type="InterPro" id="IPR015422">
    <property type="entry name" value="PyrdxlP-dep_Trfase_small"/>
</dbReference>
<dbReference type="SMART" id="SM01294">
    <property type="entry name" value="PKS_PP_betabranch"/>
    <property type="match status" value="2"/>
</dbReference>
<dbReference type="InterPro" id="IPR014030">
    <property type="entry name" value="Ketoacyl_synth_N"/>
</dbReference>
<proteinExistence type="inferred from homology"/>
<dbReference type="SUPFAM" id="SSF53901">
    <property type="entry name" value="Thiolase-like"/>
    <property type="match status" value="1"/>
</dbReference>
<dbReference type="Gene3D" id="3.30.559.30">
    <property type="entry name" value="Nonribosomal peptide synthetase, condensation domain"/>
    <property type="match status" value="2"/>
</dbReference>
<feature type="region of interest" description="Disordered" evidence="9">
    <location>
        <begin position="1136"/>
        <end position="1161"/>
    </location>
</feature>
<dbReference type="Gene3D" id="3.40.640.10">
    <property type="entry name" value="Type I PLP-dependent aspartate aminotransferase-like (Major domain)"/>
    <property type="match status" value="1"/>
</dbReference>
<comment type="similarity">
    <text evidence="8">In the C-terminal section; belongs to the NRP synthetase family.</text>
</comment>
<keyword evidence="13" id="KW-1185">Reference proteome</keyword>
<keyword evidence="7" id="KW-0012">Acyltransferase</keyword>
<dbReference type="PROSITE" id="PS52004">
    <property type="entry name" value="KS3_2"/>
    <property type="match status" value="1"/>
</dbReference>
<feature type="compositionally biased region" description="Basic and acidic residues" evidence="9">
    <location>
        <begin position="3196"/>
        <end position="3207"/>
    </location>
</feature>
<name>A0A5D4JIA4_9ACTN</name>
<dbReference type="Pfam" id="PF00501">
    <property type="entry name" value="AMP-binding"/>
    <property type="match status" value="1"/>
</dbReference>
<dbReference type="GO" id="GO:0008483">
    <property type="term" value="F:transaminase activity"/>
    <property type="evidence" value="ECO:0007669"/>
    <property type="project" value="InterPro"/>
</dbReference>
<gene>
    <name evidence="12" type="ORF">FY004_07550</name>
</gene>
<dbReference type="GO" id="GO:0033068">
    <property type="term" value="P:macrolide biosynthetic process"/>
    <property type="evidence" value="ECO:0007669"/>
    <property type="project" value="UniProtKB-ARBA"/>
</dbReference>
<dbReference type="InterPro" id="IPR001227">
    <property type="entry name" value="Ac_transferase_dom_sf"/>
</dbReference>
<feature type="region of interest" description="Disordered" evidence="9">
    <location>
        <begin position="87"/>
        <end position="113"/>
    </location>
</feature>
<feature type="domain" description="Ketosynthase family 3 (KS3)" evidence="11">
    <location>
        <begin position="113"/>
        <end position="524"/>
    </location>
</feature>
<dbReference type="InterPro" id="IPR045851">
    <property type="entry name" value="AMP-bd_C_sf"/>
</dbReference>
<dbReference type="Pfam" id="PF00109">
    <property type="entry name" value="ketoacyl-synt"/>
    <property type="match status" value="1"/>
</dbReference>
<dbReference type="PANTHER" id="PTHR43775:SF37">
    <property type="entry name" value="SI:DKEY-61P9.11"/>
    <property type="match status" value="1"/>
</dbReference>
<dbReference type="InterPro" id="IPR014043">
    <property type="entry name" value="Acyl_transferase_dom"/>
</dbReference>
<dbReference type="InterPro" id="IPR020845">
    <property type="entry name" value="AMP-binding_CS"/>
</dbReference>
<dbReference type="Pfam" id="PF00202">
    <property type="entry name" value="Aminotran_3"/>
    <property type="match status" value="1"/>
</dbReference>
<dbReference type="SMART" id="SM00827">
    <property type="entry name" value="PKS_AT"/>
    <property type="match status" value="1"/>
</dbReference>
<evidence type="ECO:0000313" key="13">
    <source>
        <dbReference type="Proteomes" id="UP000323242"/>
    </source>
</evidence>
<dbReference type="InterPro" id="IPR006162">
    <property type="entry name" value="Ppantetheine_attach_site"/>
</dbReference>
<dbReference type="Proteomes" id="UP000323242">
    <property type="component" value="Unassembled WGS sequence"/>
</dbReference>
<dbReference type="FunFam" id="3.40.50.980:FF:000001">
    <property type="entry name" value="Non-ribosomal peptide synthetase"/>
    <property type="match status" value="1"/>
</dbReference>
<evidence type="ECO:0000256" key="6">
    <source>
        <dbReference type="ARBA" id="ARBA00023194"/>
    </source>
</evidence>
<dbReference type="GO" id="GO:0031177">
    <property type="term" value="F:phosphopantetheine binding"/>
    <property type="evidence" value="ECO:0007669"/>
    <property type="project" value="InterPro"/>
</dbReference>
<evidence type="ECO:0000256" key="1">
    <source>
        <dbReference type="ARBA" id="ARBA00001957"/>
    </source>
</evidence>
<evidence type="ECO:0000313" key="12">
    <source>
        <dbReference type="EMBL" id="TYR65171.1"/>
    </source>
</evidence>
<accession>A0A5D4JIA4</accession>
<dbReference type="EMBL" id="VSZQ01000029">
    <property type="protein sequence ID" value="TYR65171.1"/>
    <property type="molecule type" value="Genomic_DNA"/>
</dbReference>
<feature type="domain" description="Carrier" evidence="10">
    <location>
        <begin position="998"/>
        <end position="1073"/>
    </location>
</feature>
<dbReference type="FunFam" id="3.40.47.10:FF:000019">
    <property type="entry name" value="Polyketide synthase type I"/>
    <property type="match status" value="1"/>
</dbReference>
<evidence type="ECO:0000256" key="2">
    <source>
        <dbReference type="ARBA" id="ARBA00022450"/>
    </source>
</evidence>
<keyword evidence="2" id="KW-0596">Phosphopantetheine</keyword>
<dbReference type="InterPro" id="IPR032821">
    <property type="entry name" value="PKS_assoc"/>
</dbReference>
<dbReference type="Pfam" id="PF16197">
    <property type="entry name" value="KAsynt_C_assoc"/>
    <property type="match status" value="1"/>
</dbReference>
<dbReference type="SUPFAM" id="SSF53383">
    <property type="entry name" value="PLP-dependent transferases"/>
    <property type="match status" value="1"/>
</dbReference>
<dbReference type="Gene3D" id="3.40.366.10">
    <property type="entry name" value="Malonyl-Coenzyme A Acyl Carrier Protein, domain 2"/>
    <property type="match status" value="1"/>
</dbReference>
<dbReference type="InterPro" id="IPR018201">
    <property type="entry name" value="Ketoacyl_synth_AS"/>
</dbReference>
<dbReference type="NCBIfam" id="TIGR01733">
    <property type="entry name" value="AA-adenyl-dom"/>
    <property type="match status" value="1"/>
</dbReference>
<dbReference type="InterPro" id="IPR042099">
    <property type="entry name" value="ANL_N_sf"/>
</dbReference>
<dbReference type="CDD" id="cd00833">
    <property type="entry name" value="PKS"/>
    <property type="match status" value="1"/>
</dbReference>
<dbReference type="SUPFAM" id="SSF55048">
    <property type="entry name" value="Probable ACP-binding domain of malonyl-CoA ACP transacylase"/>
    <property type="match status" value="1"/>
</dbReference>
<feature type="domain" description="Carrier" evidence="10">
    <location>
        <begin position="10"/>
        <end position="87"/>
    </location>
</feature>
<dbReference type="InterPro" id="IPR009081">
    <property type="entry name" value="PP-bd_ACP"/>
</dbReference>
<dbReference type="InterPro" id="IPR016036">
    <property type="entry name" value="Malonyl_transacylase_ACP-bd"/>
</dbReference>
<evidence type="ECO:0000259" key="11">
    <source>
        <dbReference type="PROSITE" id="PS52004"/>
    </source>
</evidence>
<dbReference type="InterPro" id="IPR016039">
    <property type="entry name" value="Thiolase-like"/>
</dbReference>
<dbReference type="Gene3D" id="3.40.50.12780">
    <property type="entry name" value="N-terminal domain of ligase-like"/>
    <property type="match status" value="1"/>
</dbReference>
<dbReference type="Gene3D" id="3.30.70.3290">
    <property type="match status" value="1"/>
</dbReference>
<dbReference type="InterPro" id="IPR001242">
    <property type="entry name" value="Condensation_dom"/>
</dbReference>
<dbReference type="Pfam" id="PF00668">
    <property type="entry name" value="Condensation"/>
    <property type="match status" value="2"/>
</dbReference>
<dbReference type="SUPFAM" id="SSF52151">
    <property type="entry name" value="FabD/lysophospholipase-like"/>
    <property type="match status" value="1"/>
</dbReference>
<dbReference type="PANTHER" id="PTHR43775">
    <property type="entry name" value="FATTY ACID SYNTHASE"/>
    <property type="match status" value="1"/>
</dbReference>
<feature type="compositionally biased region" description="Low complexity" evidence="9">
    <location>
        <begin position="1137"/>
        <end position="1146"/>
    </location>
</feature>
<dbReference type="CDD" id="cd05930">
    <property type="entry name" value="A_NRPS"/>
    <property type="match status" value="1"/>
</dbReference>
<dbReference type="Gene3D" id="3.30.559.10">
    <property type="entry name" value="Chloramphenicol acetyltransferase-like domain"/>
    <property type="match status" value="2"/>
</dbReference>
<keyword evidence="3" id="KW-0597">Phosphoprotein</keyword>
<dbReference type="Pfam" id="PF00550">
    <property type="entry name" value="PP-binding"/>
    <property type="match status" value="3"/>
</dbReference>
<dbReference type="CDD" id="cd00610">
    <property type="entry name" value="OAT_like"/>
    <property type="match status" value="1"/>
</dbReference>
<dbReference type="InterPro" id="IPR023213">
    <property type="entry name" value="CAT-like_dom_sf"/>
</dbReference>
<dbReference type="Pfam" id="PF00698">
    <property type="entry name" value="Acyl_transf_1"/>
    <property type="match status" value="1"/>
</dbReference>
<dbReference type="InterPro" id="IPR015424">
    <property type="entry name" value="PyrdxlP-dep_Trfase"/>
</dbReference>
<evidence type="ECO:0000256" key="9">
    <source>
        <dbReference type="SAM" id="MobiDB-lite"/>
    </source>
</evidence>
<dbReference type="SUPFAM" id="SSF56801">
    <property type="entry name" value="Acetyl-CoA synthetase-like"/>
    <property type="match status" value="1"/>
</dbReference>
<keyword evidence="5" id="KW-0663">Pyridoxal phosphate</keyword>
<evidence type="ECO:0000256" key="5">
    <source>
        <dbReference type="ARBA" id="ARBA00022898"/>
    </source>
</evidence>
<dbReference type="Gene3D" id="3.30.300.30">
    <property type="match status" value="1"/>
</dbReference>
<evidence type="ECO:0000256" key="8">
    <source>
        <dbReference type="ARBA" id="ARBA00029443"/>
    </source>
</evidence>
<dbReference type="InterPro" id="IPR015421">
    <property type="entry name" value="PyrdxlP-dep_Trfase_major"/>
</dbReference>
<evidence type="ECO:0000259" key="10">
    <source>
        <dbReference type="PROSITE" id="PS50075"/>
    </source>
</evidence>
<feature type="region of interest" description="Disordered" evidence="9">
    <location>
        <begin position="2710"/>
        <end position="2729"/>
    </location>
</feature>
<organism evidence="12 13">
    <name type="scientific">Streptomyces parvus</name>
    <dbReference type="NCBI Taxonomy" id="66428"/>
    <lineage>
        <taxon>Bacteria</taxon>
        <taxon>Bacillati</taxon>
        <taxon>Actinomycetota</taxon>
        <taxon>Actinomycetes</taxon>
        <taxon>Kitasatosporales</taxon>
        <taxon>Streptomycetaceae</taxon>
        <taxon>Streptomyces</taxon>
    </lineage>
</organism>
<dbReference type="InterPro" id="IPR014031">
    <property type="entry name" value="Ketoacyl_synth_C"/>
</dbReference>
<dbReference type="InterPro" id="IPR010071">
    <property type="entry name" value="AA_adenyl_dom"/>
</dbReference>
<dbReference type="InterPro" id="IPR000873">
    <property type="entry name" value="AMP-dep_synth/lig_dom"/>
</dbReference>
<evidence type="ECO:0000256" key="4">
    <source>
        <dbReference type="ARBA" id="ARBA00022679"/>
    </source>
</evidence>
<dbReference type="InterPro" id="IPR005814">
    <property type="entry name" value="Aminotrans_3"/>
</dbReference>
<dbReference type="InterPro" id="IPR020841">
    <property type="entry name" value="PKS_Beta-ketoAc_synthase_dom"/>
</dbReference>
<keyword evidence="6" id="KW-0045">Antibiotic biosynthesis</keyword>
<evidence type="ECO:0000256" key="3">
    <source>
        <dbReference type="ARBA" id="ARBA00022553"/>
    </source>
</evidence>
<dbReference type="InterPro" id="IPR016035">
    <property type="entry name" value="Acyl_Trfase/lysoPLipase"/>
</dbReference>
<dbReference type="PROSITE" id="PS00606">
    <property type="entry name" value="KS3_1"/>
    <property type="match status" value="1"/>
</dbReference>
<dbReference type="CDD" id="cd19531">
    <property type="entry name" value="LCL_NRPS-like"/>
    <property type="match status" value="2"/>
</dbReference>
<protein>
    <submittedName>
        <fullName evidence="12">Amino acid adenylation domain-containing protein</fullName>
    </submittedName>
</protein>
<evidence type="ECO:0000256" key="7">
    <source>
        <dbReference type="ARBA" id="ARBA00023315"/>
    </source>
</evidence>
<comment type="cofactor">
    <cofactor evidence="1">
        <name>pantetheine 4'-phosphate</name>
        <dbReference type="ChEBI" id="CHEBI:47942"/>
    </cofactor>
</comment>
<dbReference type="GO" id="GO:0004312">
    <property type="term" value="F:fatty acid synthase activity"/>
    <property type="evidence" value="ECO:0007669"/>
    <property type="project" value="TreeGrafter"/>
</dbReference>
<dbReference type="GO" id="GO:0030170">
    <property type="term" value="F:pyridoxal phosphate binding"/>
    <property type="evidence" value="ECO:0007669"/>
    <property type="project" value="InterPro"/>
</dbReference>
<feature type="region of interest" description="Disordered" evidence="9">
    <location>
        <begin position="1637"/>
        <end position="1660"/>
    </location>
</feature>
<dbReference type="GO" id="GO:0006633">
    <property type="term" value="P:fatty acid biosynthetic process"/>
    <property type="evidence" value="ECO:0007669"/>
    <property type="project" value="InterPro"/>
</dbReference>
<reference evidence="12 13" key="1">
    <citation type="submission" date="2019-08" db="EMBL/GenBank/DDBJ databases">
        <title>Draft genome for granaticin producer strain Streptomyces parvus C05.</title>
        <authorList>
            <person name="Gonzalez-Pimentel J.L."/>
        </authorList>
    </citation>
    <scope>NUCLEOTIDE SEQUENCE [LARGE SCALE GENOMIC DNA]</scope>
    <source>
        <strain evidence="12 13">C05</strain>
    </source>
</reference>
<dbReference type="PROSITE" id="PS00012">
    <property type="entry name" value="PHOSPHOPANTETHEINE"/>
    <property type="match status" value="2"/>
</dbReference>
<keyword evidence="4" id="KW-0808">Transferase</keyword>
<feature type="compositionally biased region" description="Low complexity" evidence="9">
    <location>
        <begin position="1645"/>
        <end position="1658"/>
    </location>
</feature>
<dbReference type="InterPro" id="IPR020806">
    <property type="entry name" value="PKS_PP-bd"/>
</dbReference>